<evidence type="ECO:0000313" key="12">
    <source>
        <dbReference type="Proteomes" id="UP000177230"/>
    </source>
</evidence>
<dbReference type="NCBIfam" id="TIGR01769">
    <property type="entry name" value="GGGP"/>
    <property type="match status" value="1"/>
</dbReference>
<dbReference type="GO" id="GO:0000287">
    <property type="term" value="F:magnesium ion binding"/>
    <property type="evidence" value="ECO:0007669"/>
    <property type="project" value="InterPro"/>
</dbReference>
<dbReference type="Gene3D" id="3.20.20.390">
    <property type="entry name" value="FMN-linked oxidoreductases"/>
    <property type="match status" value="1"/>
</dbReference>
<evidence type="ECO:0000256" key="4">
    <source>
        <dbReference type="ARBA" id="ARBA00022723"/>
    </source>
</evidence>
<keyword evidence="5" id="KW-0460">Magnesium</keyword>
<reference evidence="11 12" key="1">
    <citation type="journal article" date="2016" name="Nat. Commun.">
        <title>Thousands of microbial genomes shed light on interconnected biogeochemical processes in an aquifer system.</title>
        <authorList>
            <person name="Anantharaman K."/>
            <person name="Brown C.T."/>
            <person name="Hug L.A."/>
            <person name="Sharon I."/>
            <person name="Castelle C.J."/>
            <person name="Probst A.J."/>
            <person name="Thomas B.C."/>
            <person name="Singh A."/>
            <person name="Wilkins M.J."/>
            <person name="Karaoz U."/>
            <person name="Brodie E.L."/>
            <person name="Williams K.H."/>
            <person name="Hubbard S.S."/>
            <person name="Banfield J.F."/>
        </authorList>
    </citation>
    <scope>NUCLEOTIDE SEQUENCE [LARGE SCALE GENOMIC DNA]</scope>
</reference>
<dbReference type="InterPro" id="IPR038597">
    <property type="entry name" value="GGGP/HepGP_synthase_sf"/>
</dbReference>
<dbReference type="Pfam" id="PF01884">
    <property type="entry name" value="PcrB"/>
    <property type="match status" value="1"/>
</dbReference>
<protein>
    <recommendedName>
        <fullName evidence="1 10">Phosphoglycerol geranylgeranyltransferase</fullName>
        <ecNumber evidence="1 10">2.5.1.41</ecNumber>
    </recommendedName>
</protein>
<dbReference type="AlphaFoldDB" id="A0A1F5RI76"/>
<evidence type="ECO:0000256" key="3">
    <source>
        <dbReference type="ARBA" id="ARBA00022679"/>
    </source>
</evidence>
<keyword evidence="3" id="KW-0808">Transferase</keyword>
<evidence type="ECO:0000256" key="8">
    <source>
        <dbReference type="ARBA" id="ARBA00023264"/>
    </source>
</evidence>
<dbReference type="Proteomes" id="UP000177230">
    <property type="component" value="Unassembled WGS sequence"/>
</dbReference>
<dbReference type="EC" id="2.5.1.41" evidence="1 10"/>
<keyword evidence="6" id="KW-0443">Lipid metabolism</keyword>
<evidence type="ECO:0000256" key="2">
    <source>
        <dbReference type="ARBA" id="ARBA00022516"/>
    </source>
</evidence>
<evidence type="ECO:0000256" key="6">
    <source>
        <dbReference type="ARBA" id="ARBA00023098"/>
    </source>
</evidence>
<evidence type="ECO:0000256" key="7">
    <source>
        <dbReference type="ARBA" id="ARBA00023209"/>
    </source>
</evidence>
<dbReference type="GO" id="GO:0047294">
    <property type="term" value="F:phosphoglycerol geranylgeranyltransferase activity"/>
    <property type="evidence" value="ECO:0007669"/>
    <property type="project" value="UniProtKB-UniRule"/>
</dbReference>
<keyword evidence="4" id="KW-0479">Metal-binding</keyword>
<sequence length="252" mass="26832">MFYEYLLKAAKAKGSAFVVLVDPDKVKPAQAAKLGAVLQKEGVDAVFLGTSLLLSDQISLVARALKRNFKRPIVIFPGSAYQVTKEADALLYLSLISGRNANLLIEEQVKAAPMVKRSGLEVVPTGYMLIESGRLTSANYMSHSIPIPHDKPDIAMAHALAAKFLGMKLIYMDAGSGALSPVSEKMISGVARYAGLPVVVGGGIKDPETAGSKARAGATAVVIGNVLEGKMQKDIIGSFARAIHYKDQPRKH</sequence>
<dbReference type="HAMAP" id="MF_00112">
    <property type="entry name" value="GGGP_HepGP_synthase"/>
    <property type="match status" value="1"/>
</dbReference>
<dbReference type="GO" id="GO:0008654">
    <property type="term" value="P:phospholipid biosynthetic process"/>
    <property type="evidence" value="ECO:0007669"/>
    <property type="project" value="UniProtKB-KW"/>
</dbReference>
<evidence type="ECO:0000313" key="11">
    <source>
        <dbReference type="EMBL" id="OGF14175.1"/>
    </source>
</evidence>
<organism evidence="11 12">
    <name type="scientific">Candidatus Edwardsbacteria bacterium GWF2_54_11</name>
    <dbReference type="NCBI Taxonomy" id="1817851"/>
    <lineage>
        <taxon>Bacteria</taxon>
        <taxon>Candidatus Edwardsiibacteriota</taxon>
    </lineage>
</organism>
<dbReference type="NCBIfam" id="TIGR01768">
    <property type="entry name" value="GGGP-family"/>
    <property type="match status" value="1"/>
</dbReference>
<comment type="caution">
    <text evidence="11">The sequence shown here is derived from an EMBL/GenBank/DDBJ whole genome shotgun (WGS) entry which is preliminary data.</text>
</comment>
<evidence type="ECO:0000256" key="5">
    <source>
        <dbReference type="ARBA" id="ARBA00022842"/>
    </source>
</evidence>
<dbReference type="InterPro" id="IPR008205">
    <property type="entry name" value="GGGP_HepGP_synthase"/>
</dbReference>
<accession>A0A1F5RI76</accession>
<keyword evidence="8" id="KW-1208">Phospholipid metabolism</keyword>
<name>A0A1F5RI76_9BACT</name>
<evidence type="ECO:0000256" key="10">
    <source>
        <dbReference type="NCBIfam" id="TIGR01769"/>
    </source>
</evidence>
<gene>
    <name evidence="11" type="ORF">A2024_07480</name>
</gene>
<dbReference type="EMBL" id="MFFM01000007">
    <property type="protein sequence ID" value="OGF14175.1"/>
    <property type="molecule type" value="Genomic_DNA"/>
</dbReference>
<dbReference type="InterPro" id="IPR010946">
    <property type="entry name" value="GGGP_synth"/>
</dbReference>
<dbReference type="GO" id="GO:0006650">
    <property type="term" value="P:glycerophospholipid metabolic process"/>
    <property type="evidence" value="ECO:0007669"/>
    <property type="project" value="InterPro"/>
</dbReference>
<dbReference type="NCBIfam" id="NF003198">
    <property type="entry name" value="PRK04169.1-2"/>
    <property type="match status" value="1"/>
</dbReference>
<keyword evidence="2" id="KW-0444">Lipid biosynthesis</keyword>
<keyword evidence="7" id="KW-0594">Phospholipid biosynthesis</keyword>
<proteinExistence type="inferred from homology"/>
<evidence type="ECO:0000256" key="9">
    <source>
        <dbReference type="ARBA" id="ARBA00047288"/>
    </source>
</evidence>
<dbReference type="SUPFAM" id="SSF51395">
    <property type="entry name" value="FMN-linked oxidoreductases"/>
    <property type="match status" value="1"/>
</dbReference>
<evidence type="ECO:0000256" key="1">
    <source>
        <dbReference type="ARBA" id="ARBA00012676"/>
    </source>
</evidence>
<comment type="catalytic activity">
    <reaction evidence="9">
        <text>sn-glycerol 1-phosphate + (2E,6E,10E)-geranylgeranyl diphosphate = sn-3-O-(geranylgeranyl)glycerol 1-phosphate + diphosphate</text>
        <dbReference type="Rhea" id="RHEA:23404"/>
        <dbReference type="ChEBI" id="CHEBI:33019"/>
        <dbReference type="ChEBI" id="CHEBI:57677"/>
        <dbReference type="ChEBI" id="CHEBI:57685"/>
        <dbReference type="ChEBI" id="CHEBI:58756"/>
        <dbReference type="EC" id="2.5.1.41"/>
    </reaction>
</comment>
<dbReference type="GO" id="GO:0005737">
    <property type="term" value="C:cytoplasm"/>
    <property type="evidence" value="ECO:0007669"/>
    <property type="project" value="InterPro"/>
</dbReference>